<dbReference type="Proteomes" id="UP000325440">
    <property type="component" value="Unassembled WGS sequence"/>
</dbReference>
<evidence type="ECO:0000313" key="2">
    <source>
        <dbReference type="EMBL" id="VVC28687.1"/>
    </source>
</evidence>
<organism evidence="2 3">
    <name type="scientific">Cinara cedri</name>
    <dbReference type="NCBI Taxonomy" id="506608"/>
    <lineage>
        <taxon>Eukaryota</taxon>
        <taxon>Metazoa</taxon>
        <taxon>Ecdysozoa</taxon>
        <taxon>Arthropoda</taxon>
        <taxon>Hexapoda</taxon>
        <taxon>Insecta</taxon>
        <taxon>Pterygota</taxon>
        <taxon>Neoptera</taxon>
        <taxon>Paraneoptera</taxon>
        <taxon>Hemiptera</taxon>
        <taxon>Sternorrhyncha</taxon>
        <taxon>Aphidomorpha</taxon>
        <taxon>Aphidoidea</taxon>
        <taxon>Aphididae</taxon>
        <taxon>Lachninae</taxon>
        <taxon>Cinara</taxon>
    </lineage>
</organism>
<reference evidence="2 3" key="1">
    <citation type="submission" date="2019-08" db="EMBL/GenBank/DDBJ databases">
        <authorList>
            <person name="Alioto T."/>
            <person name="Alioto T."/>
            <person name="Gomez Garrido J."/>
        </authorList>
    </citation>
    <scope>NUCLEOTIDE SEQUENCE [LARGE SCALE GENOMIC DNA]</scope>
</reference>
<keyword evidence="2" id="KW-0378">Hydrolase</keyword>
<dbReference type="InterPro" id="IPR051703">
    <property type="entry name" value="NF-kappa-B_Signaling_Reg"/>
</dbReference>
<sequence>MIENNETSRNFLGGEQVLNSNQVILCGKIQLENDPNMIIKCLVIQSSNISEMLHEVTCKLSKVKINEVSFKLAKQNLANIQLHYIKCQWNRLKQPSLKQYKPLPINNLFCLNKLLSYVLGDFVINFIRNEFIKVAKKSSLAVHARGRTYTLDINDENLNSTVRSDDEWATKFSKYFWSLPLSNKFVEHGIQYELTARELYIQNTEYVVVLRGLISSDKVPWIGYSPEGVILNNDKIPIKMLEIKCPFKGSSMGLIDLLNNLNYIVKGIEGQWLLKKKHAYCCQIQLGMLV</sequence>
<name>A0A5E4MCX2_9HEMI</name>
<dbReference type="GO" id="GO:0004519">
    <property type="term" value="F:endonuclease activity"/>
    <property type="evidence" value="ECO:0007669"/>
    <property type="project" value="UniProtKB-KW"/>
</dbReference>
<keyword evidence="2" id="KW-0540">Nuclease</keyword>
<dbReference type="PANTHER" id="PTHR46609:SF8">
    <property type="entry name" value="YQAJ VIRAL RECOMBINASE DOMAIN-CONTAINING PROTEIN"/>
    <property type="match status" value="1"/>
</dbReference>
<evidence type="ECO:0000313" key="3">
    <source>
        <dbReference type="Proteomes" id="UP000325440"/>
    </source>
</evidence>
<dbReference type="SUPFAM" id="SSF52980">
    <property type="entry name" value="Restriction endonuclease-like"/>
    <property type="match status" value="1"/>
</dbReference>
<gene>
    <name evidence="2" type="ORF">CINCED_3A006478</name>
</gene>
<evidence type="ECO:0000259" key="1">
    <source>
        <dbReference type="Pfam" id="PF09588"/>
    </source>
</evidence>
<dbReference type="Pfam" id="PF09588">
    <property type="entry name" value="YqaJ"/>
    <property type="match status" value="1"/>
</dbReference>
<dbReference type="Gene3D" id="3.90.320.10">
    <property type="match status" value="1"/>
</dbReference>
<keyword evidence="2" id="KW-0269">Exonuclease</keyword>
<dbReference type="InterPro" id="IPR011604">
    <property type="entry name" value="PDDEXK-like_dom_sf"/>
</dbReference>
<keyword evidence="3" id="KW-1185">Reference proteome</keyword>
<dbReference type="AlphaFoldDB" id="A0A5E4MCX2"/>
<dbReference type="InterPro" id="IPR011335">
    <property type="entry name" value="Restrct_endonuc-II-like"/>
</dbReference>
<dbReference type="GO" id="GO:0004527">
    <property type="term" value="F:exonuclease activity"/>
    <property type="evidence" value="ECO:0007669"/>
    <property type="project" value="UniProtKB-KW"/>
</dbReference>
<dbReference type="OrthoDB" id="6589834at2759"/>
<proteinExistence type="predicted"/>
<keyword evidence="2" id="KW-0255">Endonuclease</keyword>
<dbReference type="PANTHER" id="PTHR46609">
    <property type="entry name" value="EXONUCLEASE, PHAGE-TYPE/RECB, C-TERMINAL DOMAIN-CONTAINING PROTEIN"/>
    <property type="match status" value="1"/>
</dbReference>
<dbReference type="InterPro" id="IPR019080">
    <property type="entry name" value="YqaJ_viral_recombinase"/>
</dbReference>
<feature type="domain" description="YqaJ viral recombinase" evidence="1">
    <location>
        <begin position="182"/>
        <end position="290"/>
    </location>
</feature>
<dbReference type="EMBL" id="CABPRJ010000483">
    <property type="protein sequence ID" value="VVC28687.1"/>
    <property type="molecule type" value="Genomic_DNA"/>
</dbReference>
<protein>
    <submittedName>
        <fullName evidence="2">Restriction endonuclease type II-like,YqaJ viral recombinase,Exonuclease, phage-type/RecB, C</fullName>
    </submittedName>
</protein>
<accession>A0A5E4MCX2</accession>
<dbReference type="GO" id="GO:0006281">
    <property type="term" value="P:DNA repair"/>
    <property type="evidence" value="ECO:0007669"/>
    <property type="project" value="UniProtKB-ARBA"/>
</dbReference>